<proteinExistence type="predicted"/>
<dbReference type="Pfam" id="PF03564">
    <property type="entry name" value="DUF1759"/>
    <property type="match status" value="1"/>
</dbReference>
<dbReference type="GeneID" id="123037339"/>
<reference evidence="2" key="2">
    <citation type="submission" date="2025-05" db="UniProtKB">
        <authorList>
            <consortium name="EnsemblMetazoa"/>
        </authorList>
    </citation>
    <scope>IDENTIFICATION</scope>
</reference>
<dbReference type="RefSeq" id="XP_044313393.1">
    <property type="nucleotide sequence ID" value="XM_044457458.1"/>
</dbReference>
<dbReference type="EnsemblMetazoa" id="XM_044457458.1">
    <property type="protein sequence ID" value="XP_044313393.1"/>
    <property type="gene ID" value="LOC123037339"/>
</dbReference>
<sequence>MVDPGDAAAGSEVNTSKLVSLRHQRTTITRNMTNLKTKLDKEKETLNVPGLECYLQILEGHFGQLSTTQGQIENLHSADTERSSLDELFVEIKTTLLAAISRKRRESIPGDTTLNSSFNSSVMHHNRLPNLKLPSFDGKIAQTTNVSLVHFQISWKRMVAFRISTNYRRKLLEGNGSVEARYDNDVFIFLDYISNLFAVPTIENANAAKLLNVVDTISAIRSSVLSLGSAANVMDAIIIHLMLGKLDPETKMQYQERQSYDQLPSWDDCCGFLTRRCQYLEARERDHPVGGTDIPTLSSSKQPRKSKAFMTVNATCVYCKGSSHYISSCTAFNKCNPNERTSFAKRTHLCLNCLRPNHILKECKSKSRCKMCHASHHTLLHESSHLATYFSSIENPQDQLNVAIQHNQESVQLNSNVALLTRASKQGVLPTAVIQIKDVTGNYQLVRALLDSCSEVNLITEETAKRLNLHKARVSQAVSGISEACESIPDNVFATLKSRISNFQWSSEFGVIKRICSRQPREYIDTSTWKLPEGIMLAPPDSSNRTKSTSL</sequence>
<dbReference type="InterPro" id="IPR001878">
    <property type="entry name" value="Znf_CCHC"/>
</dbReference>
<dbReference type="SMART" id="SM00343">
    <property type="entry name" value="ZnF_C2HC"/>
    <property type="match status" value="2"/>
</dbReference>
<dbReference type="InterPro" id="IPR005312">
    <property type="entry name" value="DUF1759"/>
</dbReference>
<evidence type="ECO:0000313" key="2">
    <source>
        <dbReference type="EnsemblMetazoa" id="XP_044313393.1"/>
    </source>
</evidence>
<dbReference type="PANTHER" id="PTHR47331:SF5">
    <property type="entry name" value="RIBONUCLEASE H"/>
    <property type="match status" value="1"/>
</dbReference>
<feature type="domain" description="CCHC-type" evidence="1">
    <location>
        <begin position="315"/>
        <end position="331"/>
    </location>
</feature>
<evidence type="ECO:0000313" key="3">
    <source>
        <dbReference type="Proteomes" id="UP001652680"/>
    </source>
</evidence>
<evidence type="ECO:0000259" key="1">
    <source>
        <dbReference type="SMART" id="SM00343"/>
    </source>
</evidence>
<feature type="domain" description="CCHC-type" evidence="1">
    <location>
        <begin position="349"/>
        <end position="365"/>
    </location>
</feature>
<dbReference type="Proteomes" id="UP001652680">
    <property type="component" value="Unassembled WGS sequence"/>
</dbReference>
<reference evidence="3" key="1">
    <citation type="journal article" date="2021" name="Elife">
        <title>Highly contiguous assemblies of 101 drosophilid genomes.</title>
        <authorList>
            <person name="Kim B.Y."/>
            <person name="Wang J.R."/>
            <person name="Miller D.E."/>
            <person name="Barmina O."/>
            <person name="Delaney E."/>
            <person name="Thompson A."/>
            <person name="Comeault A.A."/>
            <person name="Peede D."/>
            <person name="D'Agostino E.R."/>
            <person name="Pelaez J."/>
            <person name="Aguilar J.M."/>
            <person name="Haji D."/>
            <person name="Matsunaga T."/>
            <person name="Armstrong E.E."/>
            <person name="Zych M."/>
            <person name="Ogawa Y."/>
            <person name="Stamenkovic-Radak M."/>
            <person name="Jelic M."/>
            <person name="Veselinovic M.S."/>
            <person name="Tanaskovic M."/>
            <person name="Eric P."/>
            <person name="Gao J.J."/>
            <person name="Katoh T.K."/>
            <person name="Toda M.J."/>
            <person name="Watabe H."/>
            <person name="Watada M."/>
            <person name="Davis J.S."/>
            <person name="Moyle L.C."/>
            <person name="Manoli G."/>
            <person name="Bertolini E."/>
            <person name="Kostal V."/>
            <person name="Hawley R.S."/>
            <person name="Takahashi A."/>
            <person name="Jones C.D."/>
            <person name="Price D.K."/>
            <person name="Whiteman N."/>
            <person name="Kopp A."/>
            <person name="Matute D.R."/>
            <person name="Petrov D.A."/>
        </authorList>
    </citation>
    <scope>NUCLEOTIDE SEQUENCE [LARGE SCALE GENOMIC DNA]</scope>
</reference>
<keyword evidence="3" id="KW-1185">Reference proteome</keyword>
<name>A0ABM5J3I8_DRORH</name>
<organism evidence="2 3">
    <name type="scientific">Drosophila rhopaloa</name>
    <name type="common">Fruit fly</name>
    <dbReference type="NCBI Taxonomy" id="1041015"/>
    <lineage>
        <taxon>Eukaryota</taxon>
        <taxon>Metazoa</taxon>
        <taxon>Ecdysozoa</taxon>
        <taxon>Arthropoda</taxon>
        <taxon>Hexapoda</taxon>
        <taxon>Insecta</taxon>
        <taxon>Pterygota</taxon>
        <taxon>Neoptera</taxon>
        <taxon>Endopterygota</taxon>
        <taxon>Diptera</taxon>
        <taxon>Brachycera</taxon>
        <taxon>Muscomorpha</taxon>
        <taxon>Ephydroidea</taxon>
        <taxon>Drosophilidae</taxon>
        <taxon>Drosophila</taxon>
        <taxon>Sophophora</taxon>
    </lineage>
</organism>
<dbReference type="PANTHER" id="PTHR47331">
    <property type="entry name" value="PHD-TYPE DOMAIN-CONTAINING PROTEIN"/>
    <property type="match status" value="1"/>
</dbReference>
<accession>A0ABM5J3I8</accession>
<protein>
    <recommendedName>
        <fullName evidence="1">CCHC-type domain-containing protein</fullName>
    </recommendedName>
</protein>